<evidence type="ECO:0000259" key="1">
    <source>
        <dbReference type="Pfam" id="PF12728"/>
    </source>
</evidence>
<dbReference type="RefSeq" id="WP_014958425.1">
    <property type="nucleotide sequence ID" value="NC_018645.1"/>
</dbReference>
<dbReference type="STRING" id="651182.TOL2_C30610"/>
<keyword evidence="2" id="KW-0238">DNA-binding</keyword>
<protein>
    <submittedName>
        <fullName evidence="2">Predicted DNA-binding protein, prophage CP4-57 regulatory-like</fullName>
    </submittedName>
</protein>
<feature type="domain" description="Helix-turn-helix" evidence="1">
    <location>
        <begin position="8"/>
        <end position="59"/>
    </location>
</feature>
<reference evidence="2 3" key="1">
    <citation type="journal article" date="2013" name="Environ. Microbiol.">
        <title>Complete genome, catabolic sub-proteomes and key-metabolites of Desulfobacula toluolica Tol2, a marine, aromatic compound-degrading, sulfate-reducing bacterium.</title>
        <authorList>
            <person name="Wohlbrand L."/>
            <person name="Jacob J.H."/>
            <person name="Kube M."/>
            <person name="Mussmann M."/>
            <person name="Jarling R."/>
            <person name="Beck A."/>
            <person name="Amann R."/>
            <person name="Wilkes H."/>
            <person name="Reinhardt R."/>
            <person name="Rabus R."/>
        </authorList>
    </citation>
    <scope>NUCLEOTIDE SEQUENCE [LARGE SCALE GENOMIC DNA]</scope>
    <source>
        <strain evidence="3">DSM 7467 / Tol2</strain>
    </source>
</reference>
<dbReference type="EMBL" id="FO203503">
    <property type="protein sequence ID" value="CCK81220.1"/>
    <property type="molecule type" value="Genomic_DNA"/>
</dbReference>
<dbReference type="HOGENOM" id="CLU_2860474_0_0_7"/>
<evidence type="ECO:0000313" key="2">
    <source>
        <dbReference type="EMBL" id="CCK81220.1"/>
    </source>
</evidence>
<evidence type="ECO:0000313" key="3">
    <source>
        <dbReference type="Proteomes" id="UP000007347"/>
    </source>
</evidence>
<dbReference type="InterPro" id="IPR041657">
    <property type="entry name" value="HTH_17"/>
</dbReference>
<keyword evidence="3" id="KW-1185">Reference proteome</keyword>
<name>K0NK32_DESTT</name>
<dbReference type="OrthoDB" id="9800023at2"/>
<dbReference type="Pfam" id="PF12728">
    <property type="entry name" value="HTH_17"/>
    <property type="match status" value="1"/>
</dbReference>
<dbReference type="KEGG" id="dto:TOL2_C30610"/>
<dbReference type="AlphaFoldDB" id="K0NK32"/>
<sequence length="64" mass="7393">MEKVRDRLLNVDQVGQRLQCSRRHVYNLIEKGALPAFKIGSRQGIRVKESKIEKFLDECSMNCG</sequence>
<organism evidence="2 3">
    <name type="scientific">Desulfobacula toluolica (strain DSM 7467 / Tol2)</name>
    <dbReference type="NCBI Taxonomy" id="651182"/>
    <lineage>
        <taxon>Bacteria</taxon>
        <taxon>Pseudomonadati</taxon>
        <taxon>Thermodesulfobacteriota</taxon>
        <taxon>Desulfobacteria</taxon>
        <taxon>Desulfobacterales</taxon>
        <taxon>Desulfobacteraceae</taxon>
        <taxon>Desulfobacula</taxon>
    </lineage>
</organism>
<dbReference type="SUPFAM" id="SSF46955">
    <property type="entry name" value="Putative DNA-binding domain"/>
    <property type="match status" value="1"/>
</dbReference>
<dbReference type="InterPro" id="IPR010093">
    <property type="entry name" value="SinI_DNA-bd"/>
</dbReference>
<proteinExistence type="predicted"/>
<accession>K0NK32</accession>
<gene>
    <name evidence="2" type="ordered locus">TOL2_C30610</name>
</gene>
<dbReference type="NCBIfam" id="TIGR01764">
    <property type="entry name" value="excise"/>
    <property type="match status" value="1"/>
</dbReference>
<dbReference type="InterPro" id="IPR009061">
    <property type="entry name" value="DNA-bd_dom_put_sf"/>
</dbReference>
<dbReference type="Proteomes" id="UP000007347">
    <property type="component" value="Chromosome"/>
</dbReference>
<dbReference type="GO" id="GO:0003677">
    <property type="term" value="F:DNA binding"/>
    <property type="evidence" value="ECO:0007669"/>
    <property type="project" value="UniProtKB-KW"/>
</dbReference>